<feature type="compositionally biased region" description="Basic residues" evidence="1">
    <location>
        <begin position="432"/>
        <end position="441"/>
    </location>
</feature>
<protein>
    <submittedName>
        <fullName evidence="2">Uncharacterized protein</fullName>
    </submittedName>
</protein>
<feature type="region of interest" description="Disordered" evidence="1">
    <location>
        <begin position="613"/>
        <end position="635"/>
    </location>
</feature>
<feature type="compositionally biased region" description="Polar residues" evidence="1">
    <location>
        <begin position="412"/>
        <end position="429"/>
    </location>
</feature>
<accession>A0AAN7AQH4</accession>
<keyword evidence="3" id="KW-1185">Reference proteome</keyword>
<gene>
    <name evidence="2" type="ORF">QBC35DRAFT_422342</name>
</gene>
<dbReference type="Proteomes" id="UP001302126">
    <property type="component" value="Unassembled WGS sequence"/>
</dbReference>
<sequence>MAQGSVVGVAVAEKGGSIQDGAGGAAGSLLTSLRPEELHEVQEYEKLLRFRDQIISGLHPSIKPPAHSLGKVAQVSKPPPTGPAALISASSASSAKHASANTGVNGKRPEINNLQAHQANLQKPPVNMTNLPGLGALPNKLARPLDVNKPIINPVLLEKSDDLVKAEIRIQRQRLERVLQEQLEQSLSASKISEQLAELDVSDILAKALTLPEDVPAQSTDDVAANASASSDSFDDNTFYSSQHGTPESQQMAHRLPTESDNEEMRDGSPYEPQFDPEPVAQMQPPAMPAQAIPGVSTYQHHQKAHEKPRASAPAANVSVPAPVVVPGLSFGATNASGTFGQRPVNERLLSQTMGRQQPSPLVRSHDLSPLAPQPERVSPLAPLALTRQQHLAGSDASGRRATPAQVAALRKQNSNASSPESSPQGNNNKAEKKKKKKRKADRLAAETSATAASPYIKPEPRSPSPLTAPPYARPSKRQRQSLHQSSAAFPYGETRYEQQPDRADDGYQERFPPRAVRQERVVGYERAGEYRPRHDDEPILITSPRYERVYIDDSRPPVSGPPPHLDSPGAPSGQYLTREVRTVRDVSRVVDGPYDVAGAPYYRDVRAASRMGGQYPERSSSPVMYERSTMPPPRAQPRRIIIDEQGREYYEPVPQSAVVREEIISDPRVAPSERFIERIVPSRAMSRRPEFMEDEVIYQSASPVYGGQRRVVTQPQFAAPGPRAYREAGPPGNSMPPPPSEYTPSRPRLDGGFPSEVPREYIARSASVRPPVEPVRYEAPSTYERIPVDDRSREYFGGIRSASVRPAAEGVRYEMPIAYERRVGGAVEEYIPLRSASVRPLERYEPLAGDYGGGRPQYGAPPVYQDIRRDTMQPPPPPPPSAGGRGGYMREDDDVVFLDRRPMR</sequence>
<feature type="region of interest" description="Disordered" evidence="1">
    <location>
        <begin position="221"/>
        <end position="271"/>
    </location>
</feature>
<feature type="region of interest" description="Disordered" evidence="1">
    <location>
        <begin position="553"/>
        <end position="574"/>
    </location>
</feature>
<feature type="compositionally biased region" description="Basic and acidic residues" evidence="1">
    <location>
        <begin position="495"/>
        <end position="517"/>
    </location>
</feature>
<feature type="region of interest" description="Disordered" evidence="1">
    <location>
        <begin position="354"/>
        <end position="376"/>
    </location>
</feature>
<feature type="region of interest" description="Disordered" evidence="1">
    <location>
        <begin position="849"/>
        <end position="905"/>
    </location>
</feature>
<reference evidence="2" key="2">
    <citation type="submission" date="2023-05" db="EMBL/GenBank/DDBJ databases">
        <authorList>
            <consortium name="Lawrence Berkeley National Laboratory"/>
            <person name="Steindorff A."/>
            <person name="Hensen N."/>
            <person name="Bonometti L."/>
            <person name="Westerberg I."/>
            <person name="Brannstrom I.O."/>
            <person name="Guillou S."/>
            <person name="Cros-Aarteil S."/>
            <person name="Calhoun S."/>
            <person name="Haridas S."/>
            <person name="Kuo A."/>
            <person name="Mondo S."/>
            <person name="Pangilinan J."/>
            <person name="Riley R."/>
            <person name="Labutti K."/>
            <person name="Andreopoulos B."/>
            <person name="Lipzen A."/>
            <person name="Chen C."/>
            <person name="Yanf M."/>
            <person name="Daum C."/>
            <person name="Ng V."/>
            <person name="Clum A."/>
            <person name="Ohm R."/>
            <person name="Martin F."/>
            <person name="Silar P."/>
            <person name="Natvig D."/>
            <person name="Lalanne C."/>
            <person name="Gautier V."/>
            <person name="Ament-Velasquez S.L."/>
            <person name="Kruys A."/>
            <person name="Hutchinson M.I."/>
            <person name="Powell A.J."/>
            <person name="Barry K."/>
            <person name="Miller A.N."/>
            <person name="Grigoriev I.V."/>
            <person name="Debuchy R."/>
            <person name="Gladieux P."/>
            <person name="Thoren M.H."/>
            <person name="Johannesson H."/>
        </authorList>
    </citation>
    <scope>NUCLEOTIDE SEQUENCE</scope>
    <source>
        <strain evidence="2">PSN309</strain>
    </source>
</reference>
<feature type="compositionally biased region" description="Polar residues" evidence="1">
    <location>
        <begin position="240"/>
        <end position="252"/>
    </location>
</feature>
<evidence type="ECO:0000313" key="3">
    <source>
        <dbReference type="Proteomes" id="UP001302126"/>
    </source>
</evidence>
<evidence type="ECO:0000256" key="1">
    <source>
        <dbReference type="SAM" id="MobiDB-lite"/>
    </source>
</evidence>
<feature type="compositionally biased region" description="Low complexity" evidence="1">
    <location>
        <begin position="221"/>
        <end position="239"/>
    </location>
</feature>
<comment type="caution">
    <text evidence="2">The sequence shown here is derived from an EMBL/GenBank/DDBJ whole genome shotgun (WGS) entry which is preliminary data.</text>
</comment>
<proteinExistence type="predicted"/>
<reference evidence="2" key="1">
    <citation type="journal article" date="2023" name="Mol. Phylogenet. Evol.">
        <title>Genome-scale phylogeny and comparative genomics of the fungal order Sordariales.</title>
        <authorList>
            <person name="Hensen N."/>
            <person name="Bonometti L."/>
            <person name="Westerberg I."/>
            <person name="Brannstrom I.O."/>
            <person name="Guillou S."/>
            <person name="Cros-Aarteil S."/>
            <person name="Calhoun S."/>
            <person name="Haridas S."/>
            <person name="Kuo A."/>
            <person name="Mondo S."/>
            <person name="Pangilinan J."/>
            <person name="Riley R."/>
            <person name="LaButti K."/>
            <person name="Andreopoulos B."/>
            <person name="Lipzen A."/>
            <person name="Chen C."/>
            <person name="Yan M."/>
            <person name="Daum C."/>
            <person name="Ng V."/>
            <person name="Clum A."/>
            <person name="Steindorff A."/>
            <person name="Ohm R.A."/>
            <person name="Martin F."/>
            <person name="Silar P."/>
            <person name="Natvig D.O."/>
            <person name="Lalanne C."/>
            <person name="Gautier V."/>
            <person name="Ament-Velasquez S.L."/>
            <person name="Kruys A."/>
            <person name="Hutchinson M.I."/>
            <person name="Powell A.J."/>
            <person name="Barry K."/>
            <person name="Miller A.N."/>
            <person name="Grigoriev I.V."/>
            <person name="Debuchy R."/>
            <person name="Gladieux P."/>
            <person name="Hiltunen Thoren M."/>
            <person name="Johannesson H."/>
        </authorList>
    </citation>
    <scope>NUCLEOTIDE SEQUENCE</scope>
    <source>
        <strain evidence="2">PSN309</strain>
    </source>
</reference>
<feature type="compositionally biased region" description="Pro residues" evidence="1">
    <location>
        <begin position="462"/>
        <end position="473"/>
    </location>
</feature>
<feature type="region of interest" description="Disordered" evidence="1">
    <location>
        <begin position="718"/>
        <end position="753"/>
    </location>
</feature>
<dbReference type="AlphaFoldDB" id="A0AAN7AQH4"/>
<organism evidence="2 3">
    <name type="scientific">Podospora australis</name>
    <dbReference type="NCBI Taxonomy" id="1536484"/>
    <lineage>
        <taxon>Eukaryota</taxon>
        <taxon>Fungi</taxon>
        <taxon>Dikarya</taxon>
        <taxon>Ascomycota</taxon>
        <taxon>Pezizomycotina</taxon>
        <taxon>Sordariomycetes</taxon>
        <taxon>Sordariomycetidae</taxon>
        <taxon>Sordariales</taxon>
        <taxon>Podosporaceae</taxon>
        <taxon>Podospora</taxon>
    </lineage>
</organism>
<evidence type="ECO:0000313" key="2">
    <source>
        <dbReference type="EMBL" id="KAK4193945.1"/>
    </source>
</evidence>
<feature type="region of interest" description="Disordered" evidence="1">
    <location>
        <begin position="390"/>
        <end position="517"/>
    </location>
</feature>
<dbReference type="EMBL" id="MU864350">
    <property type="protein sequence ID" value="KAK4193945.1"/>
    <property type="molecule type" value="Genomic_DNA"/>
</dbReference>
<name>A0AAN7AQH4_9PEZI</name>